<dbReference type="EMBL" id="JABEZY010000011">
    <property type="protein sequence ID" value="MBA0749486.1"/>
    <property type="molecule type" value="Genomic_DNA"/>
</dbReference>
<evidence type="ECO:0000313" key="1">
    <source>
        <dbReference type="EMBL" id="MBA0749486.1"/>
    </source>
</evidence>
<name>A0A7J9CM44_GOSGO</name>
<protein>
    <submittedName>
        <fullName evidence="1">Uncharacterized protein</fullName>
    </submittedName>
</protein>
<reference evidence="1 2" key="1">
    <citation type="journal article" date="2019" name="Genome Biol. Evol.">
        <title>Insights into the evolution of the New World diploid cottons (Gossypium, subgenus Houzingenia) based on genome sequencing.</title>
        <authorList>
            <person name="Grover C.E."/>
            <person name="Arick M.A. 2nd"/>
            <person name="Thrash A."/>
            <person name="Conover J.L."/>
            <person name="Sanders W.S."/>
            <person name="Peterson D.G."/>
            <person name="Frelichowski J.E."/>
            <person name="Scheffler J.A."/>
            <person name="Scheffler B.E."/>
            <person name="Wendel J.F."/>
        </authorList>
    </citation>
    <scope>NUCLEOTIDE SEQUENCE [LARGE SCALE GENOMIC DNA]</scope>
    <source>
        <strain evidence="1">5</strain>
        <tissue evidence="1">Leaf</tissue>
    </source>
</reference>
<accession>A0A7J9CM44</accession>
<organism evidence="1 2">
    <name type="scientific">Gossypium gossypioides</name>
    <name type="common">Mexican cotton</name>
    <name type="synonym">Selera gossypioides</name>
    <dbReference type="NCBI Taxonomy" id="34282"/>
    <lineage>
        <taxon>Eukaryota</taxon>
        <taxon>Viridiplantae</taxon>
        <taxon>Streptophyta</taxon>
        <taxon>Embryophyta</taxon>
        <taxon>Tracheophyta</taxon>
        <taxon>Spermatophyta</taxon>
        <taxon>Magnoliopsida</taxon>
        <taxon>eudicotyledons</taxon>
        <taxon>Gunneridae</taxon>
        <taxon>Pentapetalae</taxon>
        <taxon>rosids</taxon>
        <taxon>malvids</taxon>
        <taxon>Malvales</taxon>
        <taxon>Malvaceae</taxon>
        <taxon>Malvoideae</taxon>
        <taxon>Gossypium</taxon>
    </lineage>
</organism>
<keyword evidence="2" id="KW-1185">Reference proteome</keyword>
<dbReference type="Proteomes" id="UP000593579">
    <property type="component" value="Unassembled WGS sequence"/>
</dbReference>
<dbReference type="OrthoDB" id="10407000at2759"/>
<sequence length="61" mass="6857">MDVSVRGIRVPISSNAINEFFELPDFEDDEYSPFTITILCLKAKILTNIKKTGYSQGTITD</sequence>
<evidence type="ECO:0000313" key="2">
    <source>
        <dbReference type="Proteomes" id="UP000593579"/>
    </source>
</evidence>
<proteinExistence type="predicted"/>
<comment type="caution">
    <text evidence="1">The sequence shown here is derived from an EMBL/GenBank/DDBJ whole genome shotgun (WGS) entry which is preliminary data.</text>
</comment>
<gene>
    <name evidence="1" type="ORF">Gogos_003406</name>
</gene>
<dbReference type="AlphaFoldDB" id="A0A7J9CM44"/>